<dbReference type="EMBL" id="JACOOS010000005">
    <property type="protein sequence ID" value="MBC5677143.1"/>
    <property type="molecule type" value="Genomic_DNA"/>
</dbReference>
<gene>
    <name evidence="1" type="ORF">H8S22_05855</name>
</gene>
<dbReference type="Proteomes" id="UP000635828">
    <property type="component" value="Unassembled WGS sequence"/>
</dbReference>
<name>A0ABR7FPL7_9FIRM</name>
<reference evidence="1 2" key="1">
    <citation type="submission" date="2020-08" db="EMBL/GenBank/DDBJ databases">
        <title>Genome public.</title>
        <authorList>
            <person name="Liu C."/>
            <person name="Sun Q."/>
        </authorList>
    </citation>
    <scope>NUCLEOTIDE SEQUENCE [LARGE SCALE GENOMIC DNA]</scope>
    <source>
        <strain evidence="1 2">NSJ-7</strain>
    </source>
</reference>
<dbReference type="RefSeq" id="WP_024727316.1">
    <property type="nucleotide sequence ID" value="NZ_JACOOS010000005.1"/>
</dbReference>
<evidence type="ECO:0000313" key="2">
    <source>
        <dbReference type="Proteomes" id="UP000635828"/>
    </source>
</evidence>
<evidence type="ECO:0000313" key="1">
    <source>
        <dbReference type="EMBL" id="MBC5677143.1"/>
    </source>
</evidence>
<sequence>MGKRKITCRNTSCKFYQNKDECSEFVSLDEDGKCETFEKGFSYYFHIVWDALRKKNYIDALELNSDLKIGMFYVMECYGVNFSIQEFGTCRMFLLCDDDNKGLKYKDFVSRKINEEKLELYYQNFINGIMPKGSNTKQSDVKKSETKPFGWLSPSGTFCESNFGTHEESARKICKEKRFQYDEWVIDEKRNPIKMILYRDFLIYEKGYALIHNPTGDKGYIVSHQKPLTKKQKNFLYSYFTDMGDRFKAEQFMK</sequence>
<proteinExistence type="predicted"/>
<comment type="caution">
    <text evidence="1">The sequence shown here is derived from an EMBL/GenBank/DDBJ whole genome shotgun (WGS) entry which is preliminary data.</text>
</comment>
<accession>A0ABR7FPL7</accession>
<evidence type="ECO:0008006" key="3">
    <source>
        <dbReference type="Google" id="ProtNLM"/>
    </source>
</evidence>
<keyword evidence="2" id="KW-1185">Reference proteome</keyword>
<organism evidence="1 2">
    <name type="scientific">Anaerostipes hominis</name>
    <name type="common">ex Liu et al. 2021</name>
    <dbReference type="NCBI Taxonomy" id="2763018"/>
    <lineage>
        <taxon>Bacteria</taxon>
        <taxon>Bacillati</taxon>
        <taxon>Bacillota</taxon>
        <taxon>Clostridia</taxon>
        <taxon>Lachnospirales</taxon>
        <taxon>Lachnospiraceae</taxon>
        <taxon>Anaerostipes</taxon>
    </lineage>
</organism>
<protein>
    <recommendedName>
        <fullName evidence="3">DUF3885 domain-containing protein</fullName>
    </recommendedName>
</protein>